<dbReference type="Proteomes" id="UP000035287">
    <property type="component" value="Chromosome"/>
</dbReference>
<dbReference type="Pfam" id="PF09912">
    <property type="entry name" value="DUF2141"/>
    <property type="match status" value="1"/>
</dbReference>
<dbReference type="EMBL" id="CP011770">
    <property type="protein sequence ID" value="AKM11917.1"/>
    <property type="molecule type" value="Genomic_DNA"/>
</dbReference>
<dbReference type="AlphaFoldDB" id="A0A0G3XKZ3"/>
<reference evidence="1 2" key="1">
    <citation type="submission" date="2015-06" db="EMBL/GenBank/DDBJ databases">
        <authorList>
            <person name="Zeng Y."/>
            <person name="Huang Y."/>
        </authorList>
    </citation>
    <scope>NUCLEOTIDE SEQUENCE [LARGE SCALE GENOMIC DNA]</scope>
    <source>
        <strain evidence="1 2">PQ-2</strain>
    </source>
</reference>
<evidence type="ECO:0008006" key="3">
    <source>
        <dbReference type="Google" id="ProtNLM"/>
    </source>
</evidence>
<organism evidence="1 2">
    <name type="scientific">Croceicoccus naphthovorans</name>
    <dbReference type="NCBI Taxonomy" id="1348774"/>
    <lineage>
        <taxon>Bacteria</taxon>
        <taxon>Pseudomonadati</taxon>
        <taxon>Pseudomonadota</taxon>
        <taxon>Alphaproteobacteria</taxon>
        <taxon>Sphingomonadales</taxon>
        <taxon>Erythrobacteraceae</taxon>
        <taxon>Croceicoccus</taxon>
    </lineage>
</organism>
<evidence type="ECO:0000313" key="1">
    <source>
        <dbReference type="EMBL" id="AKM11917.1"/>
    </source>
</evidence>
<dbReference type="OrthoDB" id="9788332at2"/>
<dbReference type="STRING" id="1348774.AB433_15920"/>
<dbReference type="PATRIC" id="fig|1348774.3.peg.3345"/>
<dbReference type="KEGG" id="cna:AB433_15920"/>
<evidence type="ECO:0000313" key="2">
    <source>
        <dbReference type="Proteomes" id="UP000035287"/>
    </source>
</evidence>
<sequence length="134" mass="14174">MALPLLGATPPTGADVTVSVTHLRSTDGKVRACMAPQKSAFPDCRGGVGMELSVAADKAGAFTFRNVAPGTYAIALIHDENDNGKIDKALMIPKEGFGFSRDAPVRMGPPPFSAAAFDVGKENVRQPIKMRYLL</sequence>
<dbReference type="InterPro" id="IPR018673">
    <property type="entry name" value="DUF2141"/>
</dbReference>
<protein>
    <recommendedName>
        <fullName evidence="3">DUF2141 domain-containing protein</fullName>
    </recommendedName>
</protein>
<name>A0A0G3XKZ3_9SPHN</name>
<gene>
    <name evidence="1" type="ORF">AB433_15920</name>
</gene>
<keyword evidence="2" id="KW-1185">Reference proteome</keyword>
<proteinExistence type="predicted"/>
<accession>A0A0G3XKZ3</accession>